<dbReference type="PANTHER" id="PTHR28657">
    <property type="entry name" value="INDOLEAMINE 2,3-DIOXYGENASE"/>
    <property type="match status" value="1"/>
</dbReference>
<evidence type="ECO:0000256" key="1">
    <source>
        <dbReference type="ARBA" id="ARBA00007119"/>
    </source>
</evidence>
<dbReference type="GO" id="GO:0033754">
    <property type="term" value="F:indoleamine 2,3-dioxygenase activity"/>
    <property type="evidence" value="ECO:0007669"/>
    <property type="project" value="TreeGrafter"/>
</dbReference>
<reference evidence="5 6" key="1">
    <citation type="journal article" date="2016" name="PLoS Pathog.">
        <title>Biosynthesis of antibiotic leucinostatins in bio-control fungus Purpureocillium lilacinum and their inhibition on phytophthora revealed by genome mining.</title>
        <authorList>
            <person name="Wang G."/>
            <person name="Liu Z."/>
            <person name="Lin R."/>
            <person name="Li E."/>
            <person name="Mao Z."/>
            <person name="Ling J."/>
            <person name="Yang Y."/>
            <person name="Yin W.B."/>
            <person name="Xie B."/>
        </authorList>
    </citation>
    <scope>NUCLEOTIDE SEQUENCE [LARGE SCALE GENOMIC DNA]</scope>
    <source>
        <strain evidence="5">170</strain>
    </source>
</reference>
<dbReference type="EMBL" id="LSBJ02000010">
    <property type="protein sequence ID" value="OAQ58626.1"/>
    <property type="molecule type" value="Genomic_DNA"/>
</dbReference>
<dbReference type="GO" id="GO:0034354">
    <property type="term" value="P:'de novo' NAD+ biosynthetic process from L-tryptophan"/>
    <property type="evidence" value="ECO:0007669"/>
    <property type="project" value="TreeGrafter"/>
</dbReference>
<dbReference type="STRING" id="1380566.A0A179EZL3"/>
<gene>
    <name evidence="5" type="ORF">VFPPC_10339</name>
</gene>
<dbReference type="OrthoDB" id="540174at2759"/>
<dbReference type="GeneID" id="28852720"/>
<keyword evidence="2 4" id="KW-0479">Metal-binding</keyword>
<dbReference type="KEGG" id="pchm:VFPPC_10339"/>
<name>A0A179EZL3_METCM</name>
<accession>A0A179EZL3</accession>
<dbReference type="Proteomes" id="UP000078397">
    <property type="component" value="Unassembled WGS sequence"/>
</dbReference>
<dbReference type="AlphaFoldDB" id="A0A179EZL3"/>
<evidence type="ECO:0000256" key="4">
    <source>
        <dbReference type="PIRSR" id="PIRSR600898-1"/>
    </source>
</evidence>
<evidence type="ECO:0000256" key="2">
    <source>
        <dbReference type="ARBA" id="ARBA00022723"/>
    </source>
</evidence>
<dbReference type="Pfam" id="PF01231">
    <property type="entry name" value="IDO"/>
    <property type="match status" value="1"/>
</dbReference>
<organism evidence="5 6">
    <name type="scientific">Pochonia chlamydosporia 170</name>
    <dbReference type="NCBI Taxonomy" id="1380566"/>
    <lineage>
        <taxon>Eukaryota</taxon>
        <taxon>Fungi</taxon>
        <taxon>Dikarya</taxon>
        <taxon>Ascomycota</taxon>
        <taxon>Pezizomycotina</taxon>
        <taxon>Sordariomycetes</taxon>
        <taxon>Hypocreomycetidae</taxon>
        <taxon>Hypocreales</taxon>
        <taxon>Clavicipitaceae</taxon>
        <taxon>Pochonia</taxon>
    </lineage>
</organism>
<dbReference type="InterPro" id="IPR037217">
    <property type="entry name" value="Trp/Indoleamine_2_3_dOase-like"/>
</dbReference>
<sequence>MSAQIPNLEKFGLSKSLGFLSDERPLESFTNSYFAAWDDISGTLPQDIRSHEIGDKVRRLPILDGTKLVTELQYRRAYVALAFIIHGYTWAGSADGKPLGEIPPQLADPFLHVCDHLGLQPVLSYAGLCLWNWAAIGGSGSASGGFPDLGQMKSMATFTGTRGEDAFYHVPVLIEAEGGPLVSLLLNAVAAADDSNDAFVIKALNESAETLARMGAHLPKMYPVLDAQHFYHTIRPYFGAGVGNEDKGLPRGVVFQRSNGIEEEVKCIAGTAGQSAFFQFLDLVLGVEHKKPEDAKETFFQEMRAYMPRQHRDFLNLVSKLTSLRVFVSNNKQNQVLVDVYDNCLKQLRLWRGKHIAVVSKYIVQPARQAAEMAENGTSTNGVHDAKDEDLRGTGGSALIPFLRQTKDETLGSGGSTS</sequence>
<keyword evidence="6" id="KW-1185">Reference proteome</keyword>
<dbReference type="GO" id="GO:0005737">
    <property type="term" value="C:cytoplasm"/>
    <property type="evidence" value="ECO:0007669"/>
    <property type="project" value="TreeGrafter"/>
</dbReference>
<evidence type="ECO:0000313" key="6">
    <source>
        <dbReference type="Proteomes" id="UP000078397"/>
    </source>
</evidence>
<comment type="similarity">
    <text evidence="1">Belongs to the indoleamine 2,3-dioxygenase family.</text>
</comment>
<dbReference type="SUPFAM" id="SSF140959">
    <property type="entry name" value="Indolic compounds 2,3-dioxygenase-like"/>
    <property type="match status" value="1"/>
</dbReference>
<dbReference type="GO" id="GO:0019441">
    <property type="term" value="P:L-tryptophan catabolic process to kynurenine"/>
    <property type="evidence" value="ECO:0007669"/>
    <property type="project" value="InterPro"/>
</dbReference>
<protein>
    <submittedName>
        <fullName evidence="5">Indoleamine 2,3-dioxygenase subfamily</fullName>
    </submittedName>
</protein>
<keyword evidence="3 4" id="KW-0408">Iron</keyword>
<dbReference type="GO" id="GO:0046872">
    <property type="term" value="F:metal ion binding"/>
    <property type="evidence" value="ECO:0007669"/>
    <property type="project" value="UniProtKB-KW"/>
</dbReference>
<dbReference type="GO" id="GO:0020037">
    <property type="term" value="F:heme binding"/>
    <property type="evidence" value="ECO:0007669"/>
    <property type="project" value="InterPro"/>
</dbReference>
<dbReference type="RefSeq" id="XP_018136753.1">
    <property type="nucleotide sequence ID" value="XM_018288726.1"/>
</dbReference>
<keyword evidence="4" id="KW-0349">Heme</keyword>
<dbReference type="InterPro" id="IPR000898">
    <property type="entry name" value="Indolamine_dOase"/>
</dbReference>
<dbReference type="Gene3D" id="1.20.58.480">
    <property type="match status" value="1"/>
</dbReference>
<feature type="binding site" description="proximal binding residue" evidence="4">
    <location>
        <position position="355"/>
    </location>
    <ligand>
        <name>heme b</name>
        <dbReference type="ChEBI" id="CHEBI:60344"/>
    </ligand>
    <ligandPart>
        <name>Fe</name>
        <dbReference type="ChEBI" id="CHEBI:18248"/>
    </ligandPart>
</feature>
<evidence type="ECO:0000313" key="5">
    <source>
        <dbReference type="EMBL" id="OAQ58626.1"/>
    </source>
</evidence>
<dbReference type="PANTHER" id="PTHR28657:SF5">
    <property type="entry name" value="INDOLEAMINE 2,3-DIOXYGENASE"/>
    <property type="match status" value="1"/>
</dbReference>
<comment type="caution">
    <text evidence="5">The sequence shown here is derived from an EMBL/GenBank/DDBJ whole genome shotgun (WGS) entry which is preliminary data.</text>
</comment>
<proteinExistence type="inferred from homology"/>
<evidence type="ECO:0000256" key="3">
    <source>
        <dbReference type="ARBA" id="ARBA00023004"/>
    </source>
</evidence>